<comment type="similarity">
    <text evidence="1">Belongs to the Gfo/Idh/MocA family.</text>
</comment>
<keyword evidence="5" id="KW-1185">Reference proteome</keyword>
<gene>
    <name evidence="4" type="ORF">FNW02_29930</name>
</gene>
<dbReference type="InterPro" id="IPR000683">
    <property type="entry name" value="Gfo/Idh/MocA-like_OxRdtase_N"/>
</dbReference>
<dbReference type="InterPro" id="IPR036291">
    <property type="entry name" value="NAD(P)-bd_dom_sf"/>
</dbReference>
<dbReference type="InterPro" id="IPR051450">
    <property type="entry name" value="Gfo/Idh/MocA_Oxidoreductases"/>
</dbReference>
<evidence type="ECO:0000256" key="1">
    <source>
        <dbReference type="ARBA" id="ARBA00010928"/>
    </source>
</evidence>
<feature type="domain" description="Gfo/Idh/MocA-like oxidoreductase C-terminal" evidence="3">
    <location>
        <begin position="157"/>
        <end position="338"/>
    </location>
</feature>
<accession>A0AA40T2X6</accession>
<dbReference type="Pfam" id="PF02894">
    <property type="entry name" value="GFO_IDH_MocA_C"/>
    <property type="match status" value="1"/>
</dbReference>
<dbReference type="InterPro" id="IPR004104">
    <property type="entry name" value="Gfo/Idh/MocA-like_OxRdtase_C"/>
</dbReference>
<evidence type="ECO:0000259" key="2">
    <source>
        <dbReference type="Pfam" id="PF01408"/>
    </source>
</evidence>
<dbReference type="Gene3D" id="3.30.360.10">
    <property type="entry name" value="Dihydrodipicolinate Reductase, domain 2"/>
    <property type="match status" value="1"/>
</dbReference>
<proteinExistence type="inferred from homology"/>
<dbReference type="EMBL" id="VJXY01000050">
    <property type="protein sequence ID" value="MBD6619911.1"/>
    <property type="molecule type" value="Genomic_DNA"/>
</dbReference>
<name>A0AA40T2X6_9NOST</name>
<feature type="domain" description="Gfo/Idh/MocA-like oxidoreductase N-terminal" evidence="2">
    <location>
        <begin position="22"/>
        <end position="140"/>
    </location>
</feature>
<dbReference type="PANTHER" id="PTHR43377">
    <property type="entry name" value="BILIVERDIN REDUCTASE A"/>
    <property type="match status" value="1"/>
</dbReference>
<evidence type="ECO:0000313" key="5">
    <source>
        <dbReference type="Proteomes" id="UP001165986"/>
    </source>
</evidence>
<dbReference type="SUPFAM" id="SSF51735">
    <property type="entry name" value="NAD(P)-binding Rossmann-fold domains"/>
    <property type="match status" value="1"/>
</dbReference>
<dbReference type="Proteomes" id="UP001165986">
    <property type="component" value="Unassembled WGS sequence"/>
</dbReference>
<organism evidence="4 5">
    <name type="scientific">Komarekiella delphini-convector SJRDD-AB1</name>
    <dbReference type="NCBI Taxonomy" id="2593771"/>
    <lineage>
        <taxon>Bacteria</taxon>
        <taxon>Bacillati</taxon>
        <taxon>Cyanobacteriota</taxon>
        <taxon>Cyanophyceae</taxon>
        <taxon>Nostocales</taxon>
        <taxon>Nostocaceae</taxon>
        <taxon>Komarekiella</taxon>
        <taxon>Komarekiella delphini-convector</taxon>
    </lineage>
</organism>
<dbReference type="AlphaFoldDB" id="A0AA40T2X6"/>
<dbReference type="GO" id="GO:0000166">
    <property type="term" value="F:nucleotide binding"/>
    <property type="evidence" value="ECO:0007669"/>
    <property type="project" value="InterPro"/>
</dbReference>
<dbReference type="PANTHER" id="PTHR43377:SF10">
    <property type="entry name" value="BILIVERDIN REDUCTASE"/>
    <property type="match status" value="1"/>
</dbReference>
<evidence type="ECO:0000259" key="3">
    <source>
        <dbReference type="Pfam" id="PF02894"/>
    </source>
</evidence>
<comment type="caution">
    <text evidence="4">The sequence shown here is derived from an EMBL/GenBank/DDBJ whole genome shotgun (WGS) entry which is preliminary data.</text>
</comment>
<reference evidence="4" key="1">
    <citation type="submission" date="2019-07" db="EMBL/GenBank/DDBJ databases">
        <title>Toxilogical consequences of a new and cryptic species of cyanobacteria (Komarekiella delphini-convector) recovered from the epidermis of a bottlenose dolphin and 1500 ft. in the air.</title>
        <authorList>
            <person name="Brown A.O."/>
            <person name="Dvorak P."/>
            <person name="Villanueva C.D."/>
            <person name="Foss A.J."/>
            <person name="Garvey A.D."/>
            <person name="Gibson Q.A."/>
            <person name="Johansen J.R."/>
            <person name="Casamatta D.A."/>
        </authorList>
    </citation>
    <scope>NUCLEOTIDE SEQUENCE</scope>
    <source>
        <strain evidence="4">SJRDD-AB1</strain>
    </source>
</reference>
<dbReference type="Pfam" id="PF01408">
    <property type="entry name" value="GFO_IDH_MocA"/>
    <property type="match status" value="1"/>
</dbReference>
<sequence length="348" mass="38965">MSKTELVRIMYNSEAALEKARVRVGLVGTGYAAKLRAEALLSDERSHLIAIVGHSPENTQTFAREYQTEALSSWQQLVKRDDIDLVVISTVNRDHGAIARAALTNGKHVVVEYPLSLDVVEAEELIALAKTQQKLLHVEHIELLGGLHQALKQHLAKIGNVFYVRYSTINSQYPAPRKWTYNHELFGFPLMGALSRLHRLTDLFGQVLTVNCHQRYWETEQDYYQTCFCISQVCFTSGLLAQVVYGKGETIWLSERKFEVHGENGGLIFDGDKGLFIQPGETTPIEVGARRGLFAKDTSLVLDHLIDNTPLYITPEESLYTLKVADAAQRAAQTGTTIFMKNSLDLSS</sequence>
<evidence type="ECO:0000313" key="4">
    <source>
        <dbReference type="EMBL" id="MBD6619911.1"/>
    </source>
</evidence>
<protein>
    <submittedName>
        <fullName evidence="4">Gfo/Idh/MocA family oxidoreductase</fullName>
    </submittedName>
</protein>
<dbReference type="Gene3D" id="3.40.50.720">
    <property type="entry name" value="NAD(P)-binding Rossmann-like Domain"/>
    <property type="match status" value="1"/>
</dbReference>